<proteinExistence type="predicted"/>
<gene>
    <name evidence="1" type="ORF">V6N12_019208</name>
</gene>
<comment type="caution">
    <text evidence="1">The sequence shown here is derived from an EMBL/GenBank/DDBJ whole genome shotgun (WGS) entry which is preliminary data.</text>
</comment>
<accession>A0ABR2AKR9</accession>
<sequence length="122" mass="14360">MSLQKLEKNIAEQLKEYHKDKAVRQRRKEELEERIRLGDHGDYSDNDTEVDELTIAKHESIRSKMNGRKDNTKEQEHVKIQFMNLEEVVILQVNYPDHLMFVILDEVRGNTSGLTLTLLELV</sequence>
<evidence type="ECO:0000313" key="1">
    <source>
        <dbReference type="EMBL" id="KAK8494165.1"/>
    </source>
</evidence>
<organism evidence="1 2">
    <name type="scientific">Hibiscus sabdariffa</name>
    <name type="common">roselle</name>
    <dbReference type="NCBI Taxonomy" id="183260"/>
    <lineage>
        <taxon>Eukaryota</taxon>
        <taxon>Viridiplantae</taxon>
        <taxon>Streptophyta</taxon>
        <taxon>Embryophyta</taxon>
        <taxon>Tracheophyta</taxon>
        <taxon>Spermatophyta</taxon>
        <taxon>Magnoliopsida</taxon>
        <taxon>eudicotyledons</taxon>
        <taxon>Gunneridae</taxon>
        <taxon>Pentapetalae</taxon>
        <taxon>rosids</taxon>
        <taxon>malvids</taxon>
        <taxon>Malvales</taxon>
        <taxon>Malvaceae</taxon>
        <taxon>Malvoideae</taxon>
        <taxon>Hibiscus</taxon>
    </lineage>
</organism>
<dbReference type="EMBL" id="JBBPBM010000560">
    <property type="protein sequence ID" value="KAK8494165.1"/>
    <property type="molecule type" value="Genomic_DNA"/>
</dbReference>
<protein>
    <submittedName>
        <fullName evidence="1">Uncharacterized protein</fullName>
    </submittedName>
</protein>
<reference evidence="1 2" key="1">
    <citation type="journal article" date="2024" name="G3 (Bethesda)">
        <title>Genome assembly of Hibiscus sabdariffa L. provides insights into metabolisms of medicinal natural products.</title>
        <authorList>
            <person name="Kim T."/>
        </authorList>
    </citation>
    <scope>NUCLEOTIDE SEQUENCE [LARGE SCALE GENOMIC DNA]</scope>
    <source>
        <strain evidence="1">TK-2024</strain>
        <tissue evidence="1">Old leaves</tissue>
    </source>
</reference>
<name>A0ABR2AKR9_9ROSI</name>
<keyword evidence="2" id="KW-1185">Reference proteome</keyword>
<dbReference type="Proteomes" id="UP001472677">
    <property type="component" value="Unassembled WGS sequence"/>
</dbReference>
<evidence type="ECO:0000313" key="2">
    <source>
        <dbReference type="Proteomes" id="UP001472677"/>
    </source>
</evidence>